<sequence>FRVRVIDETTAVAAWGGKENVVKCGILRYTTNPPTYPAWAKSNSKTNWPSNVAISTNGKVIWASNGSRAGSDNYMYYVDNIADWDGTVWRDNQYYYNGMMSAAGAALLSVGDHLVTVVNDAPDNPEAAFTPLKIYATDKTGTNSFNDTYLGARVDTPHTNSYRNNWHYGDGHCLFAHETATAGEYVITFINRSAGSGASWYRYRINVYEESVWTPLTNYLMFPQATHNITNLRILKNIPLTINN</sequence>
<organism evidence="1">
    <name type="scientific">marine metagenome</name>
    <dbReference type="NCBI Taxonomy" id="408172"/>
    <lineage>
        <taxon>unclassified sequences</taxon>
        <taxon>metagenomes</taxon>
        <taxon>ecological metagenomes</taxon>
    </lineage>
</organism>
<dbReference type="AlphaFoldDB" id="A0A383BVD6"/>
<reference evidence="1" key="1">
    <citation type="submission" date="2018-05" db="EMBL/GenBank/DDBJ databases">
        <authorList>
            <person name="Lanie J.A."/>
            <person name="Ng W.-L."/>
            <person name="Kazmierczak K.M."/>
            <person name="Andrzejewski T.M."/>
            <person name="Davidsen T.M."/>
            <person name="Wayne K.J."/>
            <person name="Tettelin H."/>
            <person name="Glass J.I."/>
            <person name="Rusch D."/>
            <person name="Podicherti R."/>
            <person name="Tsui H.-C.T."/>
            <person name="Winkler M.E."/>
        </authorList>
    </citation>
    <scope>NUCLEOTIDE SEQUENCE</scope>
</reference>
<evidence type="ECO:0000313" key="1">
    <source>
        <dbReference type="EMBL" id="SVE23338.1"/>
    </source>
</evidence>
<name>A0A383BVD6_9ZZZZ</name>
<feature type="non-terminal residue" evidence="1">
    <location>
        <position position="1"/>
    </location>
</feature>
<proteinExistence type="predicted"/>
<gene>
    <name evidence="1" type="ORF">METZ01_LOCUS476192</name>
</gene>
<accession>A0A383BVD6</accession>
<dbReference type="EMBL" id="UINC01203198">
    <property type="protein sequence ID" value="SVE23338.1"/>
    <property type="molecule type" value="Genomic_DNA"/>
</dbReference>
<protein>
    <submittedName>
        <fullName evidence="1">Uncharacterized protein</fullName>
    </submittedName>
</protein>
<feature type="non-terminal residue" evidence="1">
    <location>
        <position position="244"/>
    </location>
</feature>